<dbReference type="GO" id="GO:0003677">
    <property type="term" value="F:DNA binding"/>
    <property type="evidence" value="ECO:0007669"/>
    <property type="project" value="InterPro"/>
</dbReference>
<dbReference type="PANTHER" id="PTHR33677:SF3">
    <property type="entry name" value="COPPER-SENSING TRANSCRIPTIONAL REPRESSOR RICR"/>
    <property type="match status" value="1"/>
</dbReference>
<protein>
    <recommendedName>
        <fullName evidence="3">Transcriptional regulator</fullName>
    </recommendedName>
</protein>
<comment type="caution">
    <text evidence="1">The sequence shown here is derived from an EMBL/GenBank/DDBJ whole genome shotgun (WGS) entry which is preliminary data.</text>
</comment>
<organism evidence="1 2">
    <name type="scientific">Candidatus Harrisonbacteria bacterium RIFCSPLOWO2_01_FULL_40_28</name>
    <dbReference type="NCBI Taxonomy" id="1798406"/>
    <lineage>
        <taxon>Bacteria</taxon>
        <taxon>Candidatus Harrisoniibacteriota</taxon>
    </lineage>
</organism>
<dbReference type="Gene3D" id="1.20.58.1000">
    <property type="entry name" value="Metal-sensitive repressor, helix protomer"/>
    <property type="match status" value="1"/>
</dbReference>
<accession>A0A1G1ZLY9</accession>
<dbReference type="InterPro" id="IPR038390">
    <property type="entry name" value="Metal_Tscrpt_repr_sf"/>
</dbReference>
<dbReference type="InterPro" id="IPR003735">
    <property type="entry name" value="Metal_Tscrpt_repr"/>
</dbReference>
<evidence type="ECO:0000313" key="2">
    <source>
        <dbReference type="Proteomes" id="UP000178517"/>
    </source>
</evidence>
<dbReference type="AlphaFoldDB" id="A0A1G1ZLY9"/>
<gene>
    <name evidence="1" type="ORF">A3A04_01815</name>
</gene>
<dbReference type="EMBL" id="MHJI01000031">
    <property type="protein sequence ID" value="OGY64830.1"/>
    <property type="molecule type" value="Genomic_DNA"/>
</dbReference>
<dbReference type="Pfam" id="PF02583">
    <property type="entry name" value="Trns_repr_metal"/>
    <property type="match status" value="1"/>
</dbReference>
<name>A0A1G1ZLY9_9BACT</name>
<dbReference type="PANTHER" id="PTHR33677">
    <property type="entry name" value="TRANSCRIPTIONAL REPRESSOR FRMR-RELATED"/>
    <property type="match status" value="1"/>
</dbReference>
<evidence type="ECO:0000313" key="1">
    <source>
        <dbReference type="EMBL" id="OGY64830.1"/>
    </source>
</evidence>
<dbReference type="GO" id="GO:0046872">
    <property type="term" value="F:metal ion binding"/>
    <property type="evidence" value="ECO:0007669"/>
    <property type="project" value="InterPro"/>
</dbReference>
<sequence>MLYYMQYMGNQNKMKIVRRLKLLEGQVRGLQKMIESDTYCIDVITQTSAVKQGLSNVEDLLLENHIGGCILDQVKSGQTVRAKEEILKVYKLKRK</sequence>
<proteinExistence type="predicted"/>
<dbReference type="STRING" id="1798406.A3A04_01815"/>
<reference evidence="1 2" key="1">
    <citation type="journal article" date="2016" name="Nat. Commun.">
        <title>Thousands of microbial genomes shed light on interconnected biogeochemical processes in an aquifer system.</title>
        <authorList>
            <person name="Anantharaman K."/>
            <person name="Brown C.T."/>
            <person name="Hug L.A."/>
            <person name="Sharon I."/>
            <person name="Castelle C.J."/>
            <person name="Probst A.J."/>
            <person name="Thomas B.C."/>
            <person name="Singh A."/>
            <person name="Wilkins M.J."/>
            <person name="Karaoz U."/>
            <person name="Brodie E.L."/>
            <person name="Williams K.H."/>
            <person name="Hubbard S.S."/>
            <person name="Banfield J.F."/>
        </authorList>
    </citation>
    <scope>NUCLEOTIDE SEQUENCE [LARGE SCALE GENOMIC DNA]</scope>
</reference>
<evidence type="ECO:0008006" key="3">
    <source>
        <dbReference type="Google" id="ProtNLM"/>
    </source>
</evidence>
<dbReference type="CDD" id="cd10148">
    <property type="entry name" value="CsoR-like_DUF156"/>
    <property type="match status" value="1"/>
</dbReference>
<dbReference type="GO" id="GO:0045892">
    <property type="term" value="P:negative regulation of DNA-templated transcription"/>
    <property type="evidence" value="ECO:0007669"/>
    <property type="project" value="UniProtKB-ARBA"/>
</dbReference>
<dbReference type="Proteomes" id="UP000178517">
    <property type="component" value="Unassembled WGS sequence"/>
</dbReference>